<organism evidence="2 3">
    <name type="scientific">Nonomuraea solani</name>
    <dbReference type="NCBI Taxonomy" id="1144553"/>
    <lineage>
        <taxon>Bacteria</taxon>
        <taxon>Bacillati</taxon>
        <taxon>Actinomycetota</taxon>
        <taxon>Actinomycetes</taxon>
        <taxon>Streptosporangiales</taxon>
        <taxon>Streptosporangiaceae</taxon>
        <taxon>Nonomuraea</taxon>
    </lineage>
</organism>
<feature type="transmembrane region" description="Helical" evidence="1">
    <location>
        <begin position="7"/>
        <end position="27"/>
    </location>
</feature>
<keyword evidence="1" id="KW-0812">Transmembrane</keyword>
<protein>
    <submittedName>
        <fullName evidence="2">Uncharacterized protein</fullName>
    </submittedName>
</protein>
<reference evidence="2 3" key="1">
    <citation type="submission" date="2016-10" db="EMBL/GenBank/DDBJ databases">
        <authorList>
            <person name="de Groot N.N."/>
        </authorList>
    </citation>
    <scope>NUCLEOTIDE SEQUENCE [LARGE SCALE GENOMIC DNA]</scope>
    <source>
        <strain evidence="2 3">CGMCC 4.7037</strain>
    </source>
</reference>
<dbReference type="RefSeq" id="WP_146103647.1">
    <property type="nucleotide sequence ID" value="NZ_FNVT01000003.1"/>
</dbReference>
<dbReference type="AlphaFoldDB" id="A0A1H6BQF2"/>
<feature type="transmembrane region" description="Helical" evidence="1">
    <location>
        <begin position="33"/>
        <end position="56"/>
    </location>
</feature>
<dbReference type="Proteomes" id="UP000236732">
    <property type="component" value="Unassembled WGS sequence"/>
</dbReference>
<dbReference type="EMBL" id="FNVT01000003">
    <property type="protein sequence ID" value="SEG62675.1"/>
    <property type="molecule type" value="Genomic_DNA"/>
</dbReference>
<gene>
    <name evidence="2" type="ORF">SAMN05444920_103549</name>
</gene>
<keyword evidence="3" id="KW-1185">Reference proteome</keyword>
<accession>A0A1H6BQF2</accession>
<evidence type="ECO:0000313" key="2">
    <source>
        <dbReference type="EMBL" id="SEG62675.1"/>
    </source>
</evidence>
<proteinExistence type="predicted"/>
<evidence type="ECO:0000313" key="3">
    <source>
        <dbReference type="Proteomes" id="UP000236732"/>
    </source>
</evidence>
<sequence>MGALVAGLSVACGIIVALVCWIVLNALGADGVVAFTTSAGAVVVVSGAVVGLVQFVRNFDKKS</sequence>
<keyword evidence="1" id="KW-0472">Membrane</keyword>
<evidence type="ECO:0000256" key="1">
    <source>
        <dbReference type="SAM" id="Phobius"/>
    </source>
</evidence>
<keyword evidence="1" id="KW-1133">Transmembrane helix</keyword>
<name>A0A1H6BQF2_9ACTN</name>